<dbReference type="HOGENOM" id="CLU_164767_2_0_7"/>
<evidence type="ECO:0000313" key="10">
    <source>
        <dbReference type="Proteomes" id="UP000002714"/>
    </source>
</evidence>
<dbReference type="InterPro" id="IPR036369">
    <property type="entry name" value="HIPIP_sf"/>
</dbReference>
<evidence type="ECO:0000256" key="3">
    <source>
        <dbReference type="ARBA" id="ARBA00022723"/>
    </source>
</evidence>
<evidence type="ECO:0000313" key="9">
    <source>
        <dbReference type="EMBL" id="ABB45349.1"/>
    </source>
</evidence>
<evidence type="ECO:0000259" key="8">
    <source>
        <dbReference type="PROSITE" id="PS51373"/>
    </source>
</evidence>
<keyword evidence="3" id="KW-0479">Metal-binding</keyword>
<keyword evidence="7" id="KW-0732">Signal</keyword>
<dbReference type="GO" id="GO:0009055">
    <property type="term" value="F:electron transfer activity"/>
    <property type="evidence" value="ECO:0007669"/>
    <property type="project" value="InterPro"/>
</dbReference>
<keyword evidence="6" id="KW-0411">Iron-sulfur</keyword>
<dbReference type="Proteomes" id="UP000002714">
    <property type="component" value="Chromosome"/>
</dbReference>
<dbReference type="KEGG" id="tdn:Suden_2075"/>
<dbReference type="AlphaFoldDB" id="Q30NT2"/>
<dbReference type="GO" id="GO:0019646">
    <property type="term" value="P:aerobic electron transport chain"/>
    <property type="evidence" value="ECO:0007669"/>
    <property type="project" value="InterPro"/>
</dbReference>
<name>Q30NT2_SULDN</name>
<protein>
    <submittedName>
        <fullName evidence="9">Probable iron oxidase oxidoreductase protein</fullName>
    </submittedName>
</protein>
<feature type="signal peptide" evidence="7">
    <location>
        <begin position="1"/>
        <end position="28"/>
    </location>
</feature>
<sequence>MKVSSRRVFLKYMAMLGLVTWSTTPLYAKVPKATFKYQDTPLDGKKCVDCVYFLAESSECKMVEGVVSPEGWCRIFLKKK</sequence>
<dbReference type="PROSITE" id="PS51373">
    <property type="entry name" value="HIPIP"/>
    <property type="match status" value="1"/>
</dbReference>
<feature type="chain" id="PRO_5004219697" evidence="7">
    <location>
        <begin position="29"/>
        <end position="80"/>
    </location>
</feature>
<evidence type="ECO:0000256" key="4">
    <source>
        <dbReference type="ARBA" id="ARBA00022982"/>
    </source>
</evidence>
<dbReference type="GO" id="GO:0051539">
    <property type="term" value="F:4 iron, 4 sulfur cluster binding"/>
    <property type="evidence" value="ECO:0007669"/>
    <property type="project" value="UniProtKB-KW"/>
</dbReference>
<evidence type="ECO:0000256" key="1">
    <source>
        <dbReference type="ARBA" id="ARBA00022448"/>
    </source>
</evidence>
<dbReference type="SUPFAM" id="SSF57652">
    <property type="entry name" value="HIPIP (high potential iron protein)"/>
    <property type="match status" value="1"/>
</dbReference>
<keyword evidence="2" id="KW-0004">4Fe-4S</keyword>
<dbReference type="RefSeq" id="WP_011373689.1">
    <property type="nucleotide sequence ID" value="NC_007575.1"/>
</dbReference>
<evidence type="ECO:0000256" key="2">
    <source>
        <dbReference type="ARBA" id="ARBA00022485"/>
    </source>
</evidence>
<reference evidence="9 10" key="1">
    <citation type="journal article" date="2008" name="Appl. Environ. Microbiol.">
        <title>Genome of the epsilonproteobacterial chemolithoautotroph Sulfurimonas denitrificans.</title>
        <authorList>
            <person name="Sievert S.M."/>
            <person name="Scott K.M."/>
            <person name="Klotz M.G."/>
            <person name="Chain P.S.G."/>
            <person name="Hauser L.J."/>
            <person name="Hemp J."/>
            <person name="Huegler M."/>
            <person name="Land M."/>
            <person name="Lapidus A."/>
            <person name="Larimer F.W."/>
            <person name="Lucas S."/>
            <person name="Malfatti S.A."/>
            <person name="Meyer F."/>
            <person name="Paulsen I.T."/>
            <person name="Ren Q."/>
            <person name="Simon J."/>
            <person name="Bailey K."/>
            <person name="Diaz E."/>
            <person name="Fitzpatrick K.A."/>
            <person name="Glover B."/>
            <person name="Gwatney N."/>
            <person name="Korajkic A."/>
            <person name="Long A."/>
            <person name="Mobberley J.M."/>
            <person name="Pantry S.N."/>
            <person name="Pazder G."/>
            <person name="Peterson S."/>
            <person name="Quintanilla J.D."/>
            <person name="Sprinkle R."/>
            <person name="Stephens J."/>
            <person name="Thomas P."/>
            <person name="Vaughn R."/>
            <person name="Weber M.J."/>
            <person name="Wooten L.L."/>
        </authorList>
    </citation>
    <scope>NUCLEOTIDE SEQUENCE [LARGE SCALE GENOMIC DNA]</scope>
    <source>
        <strain evidence="10">ATCC 33889 / DSM 1251</strain>
    </source>
</reference>
<evidence type="ECO:0000256" key="7">
    <source>
        <dbReference type="SAM" id="SignalP"/>
    </source>
</evidence>
<keyword evidence="10" id="KW-1185">Reference proteome</keyword>
<proteinExistence type="predicted"/>
<evidence type="ECO:0000256" key="5">
    <source>
        <dbReference type="ARBA" id="ARBA00023004"/>
    </source>
</evidence>
<dbReference type="Gene3D" id="4.10.490.10">
    <property type="entry name" value="High potential iron-sulphur protein"/>
    <property type="match status" value="1"/>
</dbReference>
<organism evidence="9 10">
    <name type="scientific">Sulfurimonas denitrificans (strain ATCC 33889 / DSM 1251)</name>
    <name type="common">Thiomicrospira denitrificans (strain ATCC 33889 / DSM 1251)</name>
    <dbReference type="NCBI Taxonomy" id="326298"/>
    <lineage>
        <taxon>Bacteria</taxon>
        <taxon>Pseudomonadati</taxon>
        <taxon>Campylobacterota</taxon>
        <taxon>Epsilonproteobacteria</taxon>
        <taxon>Campylobacterales</taxon>
        <taxon>Sulfurimonadaceae</taxon>
        <taxon>Sulfurimonas</taxon>
    </lineage>
</organism>
<evidence type="ECO:0000256" key="6">
    <source>
        <dbReference type="ARBA" id="ARBA00023014"/>
    </source>
</evidence>
<keyword evidence="1" id="KW-0813">Transport</keyword>
<keyword evidence="4" id="KW-0249">Electron transport</keyword>
<dbReference type="GO" id="GO:0046872">
    <property type="term" value="F:metal ion binding"/>
    <property type="evidence" value="ECO:0007669"/>
    <property type="project" value="UniProtKB-KW"/>
</dbReference>
<dbReference type="OrthoDB" id="5334781at2"/>
<dbReference type="STRING" id="326298.Suden_2075"/>
<dbReference type="InterPro" id="IPR000170">
    <property type="entry name" value="High_potential_FeS_prot"/>
</dbReference>
<dbReference type="eggNOG" id="ENOG50313KV">
    <property type="taxonomic scope" value="Bacteria"/>
</dbReference>
<gene>
    <name evidence="9" type="ordered locus">Suden_2075</name>
</gene>
<dbReference type="EMBL" id="CP000153">
    <property type="protein sequence ID" value="ABB45349.1"/>
    <property type="molecule type" value="Genomic_DNA"/>
</dbReference>
<accession>Q30NT2</accession>
<feature type="domain" description="High potential iron-sulfur proteins family profile" evidence="8">
    <location>
        <begin position="18"/>
        <end position="80"/>
    </location>
</feature>
<keyword evidence="5" id="KW-0408">Iron</keyword>